<accession>A0A401YXW2</accession>
<reference evidence="3 4" key="1">
    <citation type="submission" date="2018-12" db="EMBL/GenBank/DDBJ databases">
        <title>Draft genome sequence of Embleya hyalina NBRC 13850T.</title>
        <authorList>
            <person name="Komaki H."/>
            <person name="Hosoyama A."/>
            <person name="Kimura A."/>
            <person name="Ichikawa N."/>
            <person name="Tamura T."/>
        </authorList>
    </citation>
    <scope>NUCLEOTIDE SEQUENCE [LARGE SCALE GENOMIC DNA]</scope>
    <source>
        <strain evidence="3 4">NBRC 13850</strain>
    </source>
</reference>
<evidence type="ECO:0008006" key="5">
    <source>
        <dbReference type="Google" id="ProtNLM"/>
    </source>
</evidence>
<name>A0A401YXW2_9ACTN</name>
<feature type="region of interest" description="Disordered" evidence="1">
    <location>
        <begin position="197"/>
        <end position="236"/>
    </location>
</feature>
<dbReference type="EMBL" id="BIFH01000033">
    <property type="protein sequence ID" value="GCD99428.1"/>
    <property type="molecule type" value="Genomic_DNA"/>
</dbReference>
<feature type="transmembrane region" description="Helical" evidence="2">
    <location>
        <begin position="116"/>
        <end position="134"/>
    </location>
</feature>
<evidence type="ECO:0000313" key="4">
    <source>
        <dbReference type="Proteomes" id="UP000286931"/>
    </source>
</evidence>
<keyword evidence="4" id="KW-1185">Reference proteome</keyword>
<evidence type="ECO:0000313" key="3">
    <source>
        <dbReference type="EMBL" id="GCD99428.1"/>
    </source>
</evidence>
<sequence>MTSAGDIDPYPSPEGAHVGFAPGYDAPPSLWRRYRTDVIAFAAVVATCLVVGVIVGVVWEQITPRVPLMATKEGVFQVSPETETSIALDGWFAVCGVVAGIVLAPLAFWRFRRQGVATALALTVGGIAGAYLAFKVGVALGPDGIADEVRRVGLGKRFDQELDLKAKGVLLLWPIASMVIFLGLSAGFAPAERRETFQGPWPWAPQGPGRDHAPGPFPDSTVSTPVDLTKHRSDEG</sequence>
<feature type="compositionally biased region" description="Low complexity" evidence="1">
    <location>
        <begin position="198"/>
        <end position="208"/>
    </location>
</feature>
<feature type="transmembrane region" description="Helical" evidence="2">
    <location>
        <begin position="38"/>
        <end position="59"/>
    </location>
</feature>
<comment type="caution">
    <text evidence="3">The sequence shown here is derived from an EMBL/GenBank/DDBJ whole genome shotgun (WGS) entry which is preliminary data.</text>
</comment>
<dbReference type="Proteomes" id="UP000286931">
    <property type="component" value="Unassembled WGS sequence"/>
</dbReference>
<evidence type="ECO:0000256" key="1">
    <source>
        <dbReference type="SAM" id="MobiDB-lite"/>
    </source>
</evidence>
<proteinExistence type="predicted"/>
<dbReference type="AlphaFoldDB" id="A0A401YXW2"/>
<dbReference type="RefSeq" id="WP_126641242.1">
    <property type="nucleotide sequence ID" value="NZ_BIFH01000033.1"/>
</dbReference>
<gene>
    <name evidence="3" type="ORF">EHYA_07149</name>
</gene>
<feature type="transmembrane region" description="Helical" evidence="2">
    <location>
        <begin position="170"/>
        <end position="189"/>
    </location>
</feature>
<organism evidence="3 4">
    <name type="scientific">Embleya hyalina</name>
    <dbReference type="NCBI Taxonomy" id="516124"/>
    <lineage>
        <taxon>Bacteria</taxon>
        <taxon>Bacillati</taxon>
        <taxon>Actinomycetota</taxon>
        <taxon>Actinomycetes</taxon>
        <taxon>Kitasatosporales</taxon>
        <taxon>Streptomycetaceae</taxon>
        <taxon>Embleya</taxon>
    </lineage>
</organism>
<evidence type="ECO:0000256" key="2">
    <source>
        <dbReference type="SAM" id="Phobius"/>
    </source>
</evidence>
<keyword evidence="2" id="KW-0812">Transmembrane</keyword>
<keyword evidence="2" id="KW-1133">Transmembrane helix</keyword>
<keyword evidence="2" id="KW-0472">Membrane</keyword>
<protein>
    <recommendedName>
        <fullName evidence="5">ABC transporter permease</fullName>
    </recommendedName>
</protein>
<feature type="transmembrane region" description="Helical" evidence="2">
    <location>
        <begin position="90"/>
        <end position="109"/>
    </location>
</feature>
<dbReference type="OrthoDB" id="4350296at2"/>